<dbReference type="NCBIfam" id="TIGR03647">
    <property type="entry name" value="Na_symport_sm"/>
    <property type="match status" value="1"/>
</dbReference>
<evidence type="ECO:0000256" key="1">
    <source>
        <dbReference type="SAM" id="Phobius"/>
    </source>
</evidence>
<feature type="domain" description="Sodium symporter small subunit" evidence="2">
    <location>
        <begin position="17"/>
        <end position="99"/>
    </location>
</feature>
<feature type="transmembrane region" description="Helical" evidence="1">
    <location>
        <begin position="67"/>
        <end position="91"/>
    </location>
</feature>
<reference evidence="3 4" key="1">
    <citation type="submission" date="2019-04" db="EMBL/GenBank/DDBJ databases">
        <title>Geobacter oryzae sp. nov., ferric-reducing bacteria isolated from paddy soil.</title>
        <authorList>
            <person name="Xu Z."/>
            <person name="Masuda Y."/>
            <person name="Itoh H."/>
            <person name="Senoo K."/>
        </authorList>
    </citation>
    <scope>NUCLEOTIDE SEQUENCE [LARGE SCALE GENOMIC DNA]</scope>
    <source>
        <strain evidence="3 4">Red111</strain>
    </source>
</reference>
<keyword evidence="4" id="KW-1185">Reference proteome</keyword>
<dbReference type="AlphaFoldDB" id="A0A4S1CC08"/>
<comment type="caution">
    <text evidence="3">The sequence shown here is derived from an EMBL/GenBank/DDBJ whole genome shotgun (WGS) entry which is preliminary data.</text>
</comment>
<proteinExistence type="predicted"/>
<evidence type="ECO:0000313" key="3">
    <source>
        <dbReference type="EMBL" id="TGU70683.1"/>
    </source>
</evidence>
<protein>
    <submittedName>
        <fullName evidence="3">DUF4212 domain-containing protein</fullName>
    </submittedName>
</protein>
<organism evidence="3 4">
    <name type="scientific">Geomonas terrae</name>
    <dbReference type="NCBI Taxonomy" id="2562681"/>
    <lineage>
        <taxon>Bacteria</taxon>
        <taxon>Pseudomonadati</taxon>
        <taxon>Thermodesulfobacteriota</taxon>
        <taxon>Desulfuromonadia</taxon>
        <taxon>Geobacterales</taxon>
        <taxon>Geobacteraceae</taxon>
        <taxon>Geomonas</taxon>
    </lineage>
</organism>
<dbReference type="EMBL" id="SRSC01000004">
    <property type="protein sequence ID" value="TGU70683.1"/>
    <property type="molecule type" value="Genomic_DNA"/>
</dbReference>
<dbReference type="Proteomes" id="UP000306416">
    <property type="component" value="Unassembled WGS sequence"/>
</dbReference>
<keyword evidence="1" id="KW-1133">Transmembrane helix</keyword>
<dbReference type="RefSeq" id="WP_129127675.1">
    <property type="nucleotide sequence ID" value="NZ_SRSC01000004.1"/>
</dbReference>
<gene>
    <name evidence="3" type="ORF">E4633_16925</name>
</gene>
<keyword evidence="1" id="KW-0472">Membrane</keyword>
<accession>A0A4S1CC08</accession>
<dbReference type="Pfam" id="PF13937">
    <property type="entry name" value="DUF4212"/>
    <property type="match status" value="1"/>
</dbReference>
<sequence length="107" mass="12755">MSRPEKRSKVNLFRPKKGHMRDEVLIILAILFGWVVCTFGFQFLVYACRGTGAGSLLTRLTLFNLPLHFWFTGQFLPLWFIFLCIIFNVYVDRITEYHSRKRDRSYE</sequence>
<feature type="transmembrane region" description="Helical" evidence="1">
    <location>
        <begin position="24"/>
        <end position="47"/>
    </location>
</feature>
<dbReference type="InterPro" id="IPR019886">
    <property type="entry name" value="Na_symporter_ssu"/>
</dbReference>
<evidence type="ECO:0000259" key="2">
    <source>
        <dbReference type="Pfam" id="PF13937"/>
    </source>
</evidence>
<name>A0A4S1CC08_9BACT</name>
<keyword evidence="1" id="KW-0812">Transmembrane</keyword>
<evidence type="ECO:0000313" key="4">
    <source>
        <dbReference type="Proteomes" id="UP000306416"/>
    </source>
</evidence>